<feature type="transmembrane region" description="Helical" evidence="9">
    <location>
        <begin position="133"/>
        <end position="152"/>
    </location>
</feature>
<comment type="catalytic activity">
    <reaction evidence="9">
        <text>Release of signal peptides from bacterial membrane prolipoproteins. Hydrolyzes -Xaa-Yaa-Zaa-|-(S,diacylglyceryl)Cys-, in which Xaa is hydrophobic (preferably Leu), and Yaa (Ala or Ser) and Zaa (Gly or Ala) have small, neutral side chains.</text>
        <dbReference type="EC" id="3.4.23.36"/>
    </reaction>
</comment>
<gene>
    <name evidence="9" type="primary">lspA</name>
    <name evidence="12" type="ORF">H9641_11970</name>
</gene>
<comment type="function">
    <text evidence="9">This protein specifically catalyzes the removal of signal peptides from prolipoproteins.</text>
</comment>
<organism evidence="12 13">
    <name type="scientific">Oerskovia merdavium</name>
    <dbReference type="NCBI Taxonomy" id="2762227"/>
    <lineage>
        <taxon>Bacteria</taxon>
        <taxon>Bacillati</taxon>
        <taxon>Actinomycetota</taxon>
        <taxon>Actinomycetes</taxon>
        <taxon>Micrococcales</taxon>
        <taxon>Cellulomonadaceae</taxon>
        <taxon>Oerskovia</taxon>
    </lineage>
</organism>
<proteinExistence type="inferred from homology"/>
<evidence type="ECO:0000256" key="10">
    <source>
        <dbReference type="RuleBase" id="RU004181"/>
    </source>
</evidence>
<reference evidence="12 13" key="1">
    <citation type="submission" date="2020-08" db="EMBL/GenBank/DDBJ databases">
        <title>A Genomic Blueprint of the Chicken Gut Microbiome.</title>
        <authorList>
            <person name="Gilroy R."/>
            <person name="Ravi A."/>
            <person name="Getino M."/>
            <person name="Pursley I."/>
            <person name="Horton D.L."/>
            <person name="Alikhan N.-F."/>
            <person name="Baker D."/>
            <person name="Gharbi K."/>
            <person name="Hall N."/>
            <person name="Watson M."/>
            <person name="Adriaenssens E.M."/>
            <person name="Foster-Nyarko E."/>
            <person name="Jarju S."/>
            <person name="Secka A."/>
            <person name="Antonio M."/>
            <person name="Oren A."/>
            <person name="Chaudhuri R."/>
            <person name="La Ragione R.M."/>
            <person name="Hildebrand F."/>
            <person name="Pallen M.J."/>
        </authorList>
    </citation>
    <scope>NUCLEOTIDE SEQUENCE [LARGE SCALE GENOMIC DNA]</scope>
    <source>
        <strain evidence="12 13">Sa2CUA9</strain>
    </source>
</reference>
<dbReference type="PROSITE" id="PS00855">
    <property type="entry name" value="SPASE_II"/>
    <property type="match status" value="1"/>
</dbReference>
<feature type="transmembrane region" description="Helical" evidence="9">
    <location>
        <begin position="97"/>
        <end position="121"/>
    </location>
</feature>
<dbReference type="HAMAP" id="MF_00161">
    <property type="entry name" value="LspA"/>
    <property type="match status" value="1"/>
</dbReference>
<evidence type="ECO:0000256" key="3">
    <source>
        <dbReference type="ARBA" id="ARBA00022670"/>
    </source>
</evidence>
<feature type="active site" evidence="9">
    <location>
        <position position="178"/>
    </location>
</feature>
<protein>
    <recommendedName>
        <fullName evidence="9">Lipoprotein signal peptidase</fullName>
        <ecNumber evidence="9">3.4.23.36</ecNumber>
    </recommendedName>
    <alternativeName>
        <fullName evidence="9">Prolipoprotein signal peptidase</fullName>
    </alternativeName>
    <alternativeName>
        <fullName evidence="9">Signal peptidase II</fullName>
        <shortName evidence="9">SPase II</shortName>
    </alternativeName>
</protein>
<feature type="transmembrane region" description="Helical" evidence="9">
    <location>
        <begin position="172"/>
        <end position="193"/>
    </location>
</feature>
<keyword evidence="4 9" id="KW-0812">Transmembrane</keyword>
<feature type="transmembrane region" description="Helical" evidence="9">
    <location>
        <begin position="48"/>
        <end position="72"/>
    </location>
</feature>
<dbReference type="PANTHER" id="PTHR33695">
    <property type="entry name" value="LIPOPROTEIN SIGNAL PEPTIDASE"/>
    <property type="match status" value="1"/>
</dbReference>
<dbReference type="Proteomes" id="UP000655570">
    <property type="component" value="Unassembled WGS sequence"/>
</dbReference>
<evidence type="ECO:0000256" key="8">
    <source>
        <dbReference type="ARBA" id="ARBA00023136"/>
    </source>
</evidence>
<evidence type="ECO:0000256" key="5">
    <source>
        <dbReference type="ARBA" id="ARBA00022750"/>
    </source>
</evidence>
<dbReference type="PANTHER" id="PTHR33695:SF1">
    <property type="entry name" value="LIPOPROTEIN SIGNAL PEPTIDASE"/>
    <property type="match status" value="1"/>
</dbReference>
<dbReference type="Pfam" id="PF01252">
    <property type="entry name" value="Peptidase_A8"/>
    <property type="match status" value="1"/>
</dbReference>
<feature type="region of interest" description="Disordered" evidence="11">
    <location>
        <begin position="1"/>
        <end position="36"/>
    </location>
</feature>
<keyword evidence="7 9" id="KW-1133">Transmembrane helix</keyword>
<comment type="similarity">
    <text evidence="1 9 10">Belongs to the peptidase A8 family.</text>
</comment>
<evidence type="ECO:0000313" key="13">
    <source>
        <dbReference type="Proteomes" id="UP000655570"/>
    </source>
</evidence>
<evidence type="ECO:0000256" key="2">
    <source>
        <dbReference type="ARBA" id="ARBA00022475"/>
    </source>
</evidence>
<accession>A0ABR8U070</accession>
<evidence type="ECO:0000313" key="12">
    <source>
        <dbReference type="EMBL" id="MBD7981427.1"/>
    </source>
</evidence>
<feature type="compositionally biased region" description="Basic and acidic residues" evidence="11">
    <location>
        <begin position="229"/>
        <end position="239"/>
    </location>
</feature>
<name>A0ABR8U070_9CELL</name>
<dbReference type="PRINTS" id="PR00781">
    <property type="entry name" value="LIPOSIGPTASE"/>
</dbReference>
<evidence type="ECO:0000256" key="11">
    <source>
        <dbReference type="SAM" id="MobiDB-lite"/>
    </source>
</evidence>
<keyword evidence="8 9" id="KW-0472">Membrane</keyword>
<keyword evidence="2 9" id="KW-1003">Cell membrane</keyword>
<sequence>MADLPPMPSTPSPQQPVPADPSQGGAEPGSAAPSTVVPTRAAATSRRLVLWVGVLAALVILVDQATKIWAVAQLEGEPTIELLGRWLHLTFIRNEGAALGIGSGYTWILTIVVIVVVVFILRSMRRIGSRGWAVALGLLLGGALGNLIDRIFRAPGVAQGHVVDFIGYGDLFIGNVADIAVVGAAVMIAILSIQGIGIDGQHHSAEGEASETSAGSGAPGAPAVPEETPDVKPEEKDEVPSAAAGQAEATPDEKDAAEGPDAPTTRTVS</sequence>
<evidence type="ECO:0000256" key="6">
    <source>
        <dbReference type="ARBA" id="ARBA00022801"/>
    </source>
</evidence>
<feature type="compositionally biased region" description="Pro residues" evidence="11">
    <location>
        <begin position="1"/>
        <end position="19"/>
    </location>
</feature>
<feature type="compositionally biased region" description="Low complexity" evidence="11">
    <location>
        <begin position="210"/>
        <end position="226"/>
    </location>
</feature>
<feature type="active site" evidence="9">
    <location>
        <position position="164"/>
    </location>
</feature>
<keyword evidence="6 9" id="KW-0378">Hydrolase</keyword>
<keyword evidence="13" id="KW-1185">Reference proteome</keyword>
<feature type="region of interest" description="Disordered" evidence="11">
    <location>
        <begin position="202"/>
        <end position="269"/>
    </location>
</feature>
<evidence type="ECO:0000256" key="4">
    <source>
        <dbReference type="ARBA" id="ARBA00022692"/>
    </source>
</evidence>
<comment type="subcellular location">
    <subcellularLocation>
        <location evidence="9">Cell membrane</location>
        <topology evidence="9">Multi-pass membrane protein</topology>
    </subcellularLocation>
</comment>
<dbReference type="EMBL" id="JACSQF010000011">
    <property type="protein sequence ID" value="MBD7981427.1"/>
    <property type="molecule type" value="Genomic_DNA"/>
</dbReference>
<keyword evidence="3 9" id="KW-0645">Protease</keyword>
<dbReference type="EC" id="3.4.23.36" evidence="9"/>
<evidence type="ECO:0000256" key="7">
    <source>
        <dbReference type="ARBA" id="ARBA00022989"/>
    </source>
</evidence>
<comment type="pathway">
    <text evidence="9">Protein modification; lipoprotein biosynthesis (signal peptide cleavage).</text>
</comment>
<evidence type="ECO:0000256" key="1">
    <source>
        <dbReference type="ARBA" id="ARBA00006139"/>
    </source>
</evidence>
<evidence type="ECO:0000256" key="9">
    <source>
        <dbReference type="HAMAP-Rule" id="MF_00161"/>
    </source>
</evidence>
<comment type="caution">
    <text evidence="12">The sequence shown here is derived from an EMBL/GenBank/DDBJ whole genome shotgun (WGS) entry which is preliminary data.</text>
</comment>
<keyword evidence="5 9" id="KW-0064">Aspartyl protease</keyword>
<dbReference type="InterPro" id="IPR001872">
    <property type="entry name" value="Peptidase_A8"/>
</dbReference>